<reference evidence="1 2" key="1">
    <citation type="journal article" date="2009" name="Infect. Immun.">
        <title>Comparative genomics reveal extensive transposon-mediated genomic plasticity and diversity among potential effector proteins within the genus Coxiella.</title>
        <authorList>
            <person name="Beare P.A."/>
            <person name="Unsworth N."/>
            <person name="Andoh M."/>
            <person name="Voth D.E."/>
            <person name="Omsland A."/>
            <person name="Gilk S.D."/>
            <person name="Williams K.P."/>
            <person name="Sobral B.W."/>
            <person name="Kupko J.J.III."/>
            <person name="Porcella S.F."/>
            <person name="Samuel J.E."/>
            <person name="Heinzen R.A."/>
        </authorList>
    </citation>
    <scope>NUCLEOTIDE SEQUENCE [LARGE SCALE GENOMIC DNA]</scope>
    <source>
        <strain evidence="1 2">Dugway 5J108-111</strain>
    </source>
</reference>
<name>A9KES6_COXBN</name>
<dbReference type="RefSeq" id="WP_005769452.1">
    <property type="nucleotide sequence ID" value="NC_009727.1"/>
</dbReference>
<evidence type="ECO:0000313" key="1">
    <source>
        <dbReference type="EMBL" id="ABS78208.1"/>
    </source>
</evidence>
<organism evidence="1 2">
    <name type="scientific">Coxiella burnetii (strain Dugway 5J108-111)</name>
    <dbReference type="NCBI Taxonomy" id="434922"/>
    <lineage>
        <taxon>Bacteria</taxon>
        <taxon>Pseudomonadati</taxon>
        <taxon>Pseudomonadota</taxon>
        <taxon>Gammaproteobacteria</taxon>
        <taxon>Legionellales</taxon>
        <taxon>Coxiellaceae</taxon>
        <taxon>Coxiella</taxon>
    </lineage>
</organism>
<evidence type="ECO:0000313" key="2">
    <source>
        <dbReference type="Proteomes" id="UP000008555"/>
    </source>
</evidence>
<dbReference type="KEGG" id="cbd:CBUD_1985"/>
<accession>A9KES6</accession>
<dbReference type="HOGENOM" id="CLU_3232420_0_0_6"/>
<protein>
    <submittedName>
        <fullName evidence="1">Uncharacterized protein</fullName>
    </submittedName>
</protein>
<dbReference type="EMBL" id="CP000733">
    <property type="protein sequence ID" value="ABS78208.1"/>
    <property type="molecule type" value="Genomic_DNA"/>
</dbReference>
<proteinExistence type="predicted"/>
<dbReference type="Proteomes" id="UP000008555">
    <property type="component" value="Chromosome"/>
</dbReference>
<dbReference type="AlphaFoldDB" id="A9KES6"/>
<gene>
    <name evidence="1" type="ordered locus">CBUD_1985</name>
</gene>
<sequence>MFYKVLKTPNNLTTHLKGLNLINSTNELKNTTFPSGEIKKHLT</sequence>